<evidence type="ECO:0000313" key="2">
    <source>
        <dbReference type="EMBL" id="MFD1047133.1"/>
    </source>
</evidence>
<keyword evidence="3" id="KW-1185">Reference proteome</keyword>
<keyword evidence="1" id="KW-0732">Signal</keyword>
<accession>A0ABW3M980</accession>
<evidence type="ECO:0000313" key="3">
    <source>
        <dbReference type="Proteomes" id="UP001597045"/>
    </source>
</evidence>
<reference evidence="3" key="1">
    <citation type="journal article" date="2019" name="Int. J. Syst. Evol. Microbiol.">
        <title>The Global Catalogue of Microorganisms (GCM) 10K type strain sequencing project: providing services to taxonomists for standard genome sequencing and annotation.</title>
        <authorList>
            <consortium name="The Broad Institute Genomics Platform"/>
            <consortium name="The Broad Institute Genome Sequencing Center for Infectious Disease"/>
            <person name="Wu L."/>
            <person name="Ma J."/>
        </authorList>
    </citation>
    <scope>NUCLEOTIDE SEQUENCE [LARGE SCALE GENOMIC DNA]</scope>
    <source>
        <strain evidence="3">JCM 31486</strain>
    </source>
</reference>
<comment type="caution">
    <text evidence="2">The sequence shown here is derived from an EMBL/GenBank/DDBJ whole genome shotgun (WGS) entry which is preliminary data.</text>
</comment>
<gene>
    <name evidence="2" type="ORF">ACFQ1S_17035</name>
</gene>
<sequence length="172" mass="18728">MRKVVAVAAALTSLLVGTATANAAPDPGADDTLVTGEGYQDLRLGMSEQDGLATGRLTEFVWDDGNCDWYHTVYRPNDWKAAVFSHTDGLVDVRTPPEAHTPAGITTGSTVAQLKAAYPNVKQYRNGYTATVPGYSDRFYDFWIEGDDPYPNDYPADAKVVQINLDLVNAYC</sequence>
<evidence type="ECO:0008006" key="4">
    <source>
        <dbReference type="Google" id="ProtNLM"/>
    </source>
</evidence>
<name>A0ABW3M980_9PSEU</name>
<evidence type="ECO:0000256" key="1">
    <source>
        <dbReference type="SAM" id="SignalP"/>
    </source>
</evidence>
<feature type="signal peptide" evidence="1">
    <location>
        <begin position="1"/>
        <end position="23"/>
    </location>
</feature>
<proteinExistence type="predicted"/>
<organism evidence="2 3">
    <name type="scientific">Kibdelosporangium lantanae</name>
    <dbReference type="NCBI Taxonomy" id="1497396"/>
    <lineage>
        <taxon>Bacteria</taxon>
        <taxon>Bacillati</taxon>
        <taxon>Actinomycetota</taxon>
        <taxon>Actinomycetes</taxon>
        <taxon>Pseudonocardiales</taxon>
        <taxon>Pseudonocardiaceae</taxon>
        <taxon>Kibdelosporangium</taxon>
    </lineage>
</organism>
<protein>
    <recommendedName>
        <fullName evidence="4">Peptidase inhibitor family I36</fullName>
    </recommendedName>
</protein>
<dbReference type="EMBL" id="JBHTIS010000941">
    <property type="protein sequence ID" value="MFD1047133.1"/>
    <property type="molecule type" value="Genomic_DNA"/>
</dbReference>
<dbReference type="Proteomes" id="UP001597045">
    <property type="component" value="Unassembled WGS sequence"/>
</dbReference>
<feature type="chain" id="PRO_5046951325" description="Peptidase inhibitor family I36" evidence="1">
    <location>
        <begin position="24"/>
        <end position="172"/>
    </location>
</feature>